<keyword evidence="1" id="KW-0732">Signal</keyword>
<feature type="signal peptide" evidence="1">
    <location>
        <begin position="1"/>
        <end position="19"/>
    </location>
</feature>
<reference evidence="2" key="1">
    <citation type="submission" date="2021-01" db="EMBL/GenBank/DDBJ databases">
        <authorList>
            <person name="Corre E."/>
            <person name="Pelletier E."/>
            <person name="Niang G."/>
            <person name="Scheremetjew M."/>
            <person name="Finn R."/>
            <person name="Kale V."/>
            <person name="Holt S."/>
            <person name="Cochrane G."/>
            <person name="Meng A."/>
            <person name="Brown T."/>
            <person name="Cohen L."/>
        </authorList>
    </citation>
    <scope>NUCLEOTIDE SEQUENCE</scope>
    <source>
        <strain evidence="2">CCMP1510</strain>
    </source>
</reference>
<name>A0A6S8APD2_9STRA</name>
<dbReference type="EMBL" id="HBIJ01004557">
    <property type="protein sequence ID" value="CAE0362474.1"/>
    <property type="molecule type" value="Transcribed_RNA"/>
</dbReference>
<evidence type="ECO:0000313" key="2">
    <source>
        <dbReference type="EMBL" id="CAE0362474.1"/>
    </source>
</evidence>
<evidence type="ECO:0000256" key="1">
    <source>
        <dbReference type="SAM" id="SignalP"/>
    </source>
</evidence>
<organism evidence="2">
    <name type="scientific">Aureoumbra lagunensis</name>
    <dbReference type="NCBI Taxonomy" id="44058"/>
    <lineage>
        <taxon>Eukaryota</taxon>
        <taxon>Sar</taxon>
        <taxon>Stramenopiles</taxon>
        <taxon>Ochrophyta</taxon>
        <taxon>Pelagophyceae</taxon>
        <taxon>Pelagomonadales</taxon>
        <taxon>Aureoumbra</taxon>
    </lineage>
</organism>
<sequence length="269" mass="31013">MFKMLKRFIFFINCYCLLAVPPAYRDKNDEVWEMCSVYEPEIVDAAEFALSRLKKLSDSGIYETLSLIRIIRAGRSERTYHSNTLLHMELASPYFASGKLTENFEFVVMKTKTGDQYHSFAIEIFPEMNKDAIEQFQNQAIERRKALRSAFFASLVPSSTEEEEEVTDHDYFLEYSNNSSILFAPAMRDLLDSIHNAAISIDRRQKAEDLLRKYDAHFKRDLLISLVDLSSAELHTIAHDNSVFSERRALAASLLEKRSRSSRSGANTY</sequence>
<proteinExistence type="predicted"/>
<gene>
    <name evidence="2" type="ORF">ALAG00032_LOCUS3215</name>
    <name evidence="3" type="ORF">ALAG00032_LOCUS3216</name>
</gene>
<evidence type="ECO:0000313" key="3">
    <source>
        <dbReference type="EMBL" id="CAE0362475.1"/>
    </source>
</evidence>
<dbReference type="EMBL" id="HBIJ01004558">
    <property type="protein sequence ID" value="CAE0362475.1"/>
    <property type="molecule type" value="Transcribed_RNA"/>
</dbReference>
<protein>
    <submittedName>
        <fullName evidence="2">Uncharacterized protein</fullName>
    </submittedName>
</protein>
<feature type="chain" id="PRO_5036191367" evidence="1">
    <location>
        <begin position="20"/>
        <end position="269"/>
    </location>
</feature>
<dbReference type="AlphaFoldDB" id="A0A6S8APD2"/>
<accession>A0A6S8APD2</accession>